<feature type="signal peptide" evidence="1">
    <location>
        <begin position="1"/>
        <end position="27"/>
    </location>
</feature>
<evidence type="ECO:0000313" key="3">
    <source>
        <dbReference type="Proteomes" id="UP000183658"/>
    </source>
</evidence>
<dbReference type="EMBL" id="FOFZ01000011">
    <property type="protein sequence ID" value="SER39057.1"/>
    <property type="molecule type" value="Genomic_DNA"/>
</dbReference>
<dbReference type="PROSITE" id="PS51257">
    <property type="entry name" value="PROKAR_LIPOPROTEIN"/>
    <property type="match status" value="1"/>
</dbReference>
<gene>
    <name evidence="2" type="ORF">SAMN05444355_11185</name>
</gene>
<dbReference type="Proteomes" id="UP000183658">
    <property type="component" value="Unassembled WGS sequence"/>
</dbReference>
<dbReference type="AlphaFoldDB" id="A0A1H9NTH1"/>
<keyword evidence="3" id="KW-1185">Reference proteome</keyword>
<proteinExistence type="predicted"/>
<evidence type="ECO:0000313" key="2">
    <source>
        <dbReference type="EMBL" id="SER39057.1"/>
    </source>
</evidence>
<keyword evidence="1" id="KW-0732">Signal</keyword>
<sequence>MCGIKKIINSSLLLLLAPLLISCNATRQNVNKHNYFNEDYFYNDSLKIAIDFWGALNFINPTERLRHRLKSEGIKSIDNNKLFLVCESKANKYKMYFFCDSIKSPTDYQRVNQKITSNDTVNKIVLFEKSKGHIKITGIIKSEGSDKEYSLNLAQNIISKIAIDSVDEGKLSLFKVWSNYAVKRKNQLQARKKIMTLPLTNNQNGGLKSQFVITANSFISENHAYTYLIKNLEQERKIRYKDLILKISEHSEIKKNQGVFDEISQLAKNNSVIILNEDHYYPKHRIFAMQLLDVLKLNGFTNISLEAFTENDKFTPNYSNGFYTGEPYFAHFIRKAKEMGFIITGHESTDNNIDRELGQAKNIAKIFDQNSKAKIFVYVGHSHIEKGNNGKKWMAQYFKEQTNIDPITINQVSICADLADELILIPKQSLVGDSIPRSNADFFVINNIKTDLQKVYFDKIFQKFILRNSLFKSFKSEEVLISVFDMSEYLELKELAIPIVNFLQIPESDKIKLNLPSGKYHVVVRTEDNKELSSNNIEVN</sequence>
<reference evidence="3" key="1">
    <citation type="submission" date="2016-10" db="EMBL/GenBank/DDBJ databases">
        <authorList>
            <person name="Varghese N."/>
            <person name="Submissions S."/>
        </authorList>
    </citation>
    <scope>NUCLEOTIDE SEQUENCE [LARGE SCALE GENOMIC DNA]</scope>
    <source>
        <strain evidence="3">DSM 15719</strain>
    </source>
</reference>
<dbReference type="OrthoDB" id="277629at2"/>
<organism evidence="2 3">
    <name type="scientific">Flavobacterium frigoris</name>
    <dbReference type="NCBI Taxonomy" id="229204"/>
    <lineage>
        <taxon>Bacteria</taxon>
        <taxon>Pseudomonadati</taxon>
        <taxon>Bacteroidota</taxon>
        <taxon>Flavobacteriia</taxon>
        <taxon>Flavobacteriales</taxon>
        <taxon>Flavobacteriaceae</taxon>
        <taxon>Flavobacterium</taxon>
    </lineage>
</organism>
<name>A0A1H9NTH1_FLAFI</name>
<protein>
    <submittedName>
        <fullName evidence="2">Uncharacterized protein</fullName>
    </submittedName>
</protein>
<feature type="chain" id="PRO_5010384606" evidence="1">
    <location>
        <begin position="28"/>
        <end position="540"/>
    </location>
</feature>
<accession>A0A1H9NTH1</accession>
<evidence type="ECO:0000256" key="1">
    <source>
        <dbReference type="SAM" id="SignalP"/>
    </source>
</evidence>